<keyword evidence="5" id="KW-1185">Reference proteome</keyword>
<dbReference type="PANTHER" id="PTHR22935:SF97">
    <property type="entry name" value="BETA-LACTAMASE-RELATED DOMAIN-CONTAINING PROTEIN"/>
    <property type="match status" value="1"/>
</dbReference>
<evidence type="ECO:0000256" key="1">
    <source>
        <dbReference type="SAM" id="SignalP"/>
    </source>
</evidence>
<dbReference type="EMBL" id="JAWDJX010000039">
    <property type="protein sequence ID" value="KAK3049485.1"/>
    <property type="molecule type" value="Genomic_DNA"/>
</dbReference>
<dbReference type="PANTHER" id="PTHR22935">
    <property type="entry name" value="PENICILLIN-BINDING PROTEIN"/>
    <property type="match status" value="1"/>
</dbReference>
<name>A0AAJ0D932_9PEZI</name>
<gene>
    <name evidence="4" type="ORF">LTR09_009152</name>
</gene>
<evidence type="ECO:0000313" key="5">
    <source>
        <dbReference type="Proteomes" id="UP001271007"/>
    </source>
</evidence>
<dbReference type="InterPro" id="IPR012338">
    <property type="entry name" value="Beta-lactam/transpept-like"/>
</dbReference>
<feature type="domain" description="Beta-lactamase-like ARB-00930-like C-terminal" evidence="3">
    <location>
        <begin position="409"/>
        <end position="475"/>
    </location>
</feature>
<comment type="caution">
    <text evidence="4">The sequence shown here is derived from an EMBL/GenBank/DDBJ whole genome shotgun (WGS) entry which is preliminary data.</text>
</comment>
<evidence type="ECO:0008006" key="6">
    <source>
        <dbReference type="Google" id="ProtNLM"/>
    </source>
</evidence>
<proteinExistence type="predicted"/>
<organism evidence="4 5">
    <name type="scientific">Extremus antarcticus</name>
    <dbReference type="NCBI Taxonomy" id="702011"/>
    <lineage>
        <taxon>Eukaryota</taxon>
        <taxon>Fungi</taxon>
        <taxon>Dikarya</taxon>
        <taxon>Ascomycota</taxon>
        <taxon>Pezizomycotina</taxon>
        <taxon>Dothideomycetes</taxon>
        <taxon>Dothideomycetidae</taxon>
        <taxon>Mycosphaerellales</taxon>
        <taxon>Extremaceae</taxon>
        <taxon>Extremus</taxon>
    </lineage>
</organism>
<feature type="signal peptide" evidence="1">
    <location>
        <begin position="1"/>
        <end position="19"/>
    </location>
</feature>
<dbReference type="InterPro" id="IPR001466">
    <property type="entry name" value="Beta-lactam-related"/>
</dbReference>
<dbReference type="Gene3D" id="3.40.710.10">
    <property type="entry name" value="DD-peptidase/beta-lactamase superfamily"/>
    <property type="match status" value="1"/>
</dbReference>
<reference evidence="4" key="1">
    <citation type="submission" date="2023-04" db="EMBL/GenBank/DDBJ databases">
        <title>Black Yeasts Isolated from many extreme environments.</title>
        <authorList>
            <person name="Coleine C."/>
            <person name="Stajich J.E."/>
            <person name="Selbmann L."/>
        </authorList>
    </citation>
    <scope>NUCLEOTIDE SEQUENCE</scope>
    <source>
        <strain evidence="4">CCFEE 5312</strain>
    </source>
</reference>
<dbReference type="InterPro" id="IPR058664">
    <property type="entry name" value="ARB_00930-like_C"/>
</dbReference>
<dbReference type="Pfam" id="PF26335">
    <property type="entry name" value="ARB_00930_C"/>
    <property type="match status" value="2"/>
</dbReference>
<evidence type="ECO:0000259" key="2">
    <source>
        <dbReference type="Pfam" id="PF00144"/>
    </source>
</evidence>
<dbReference type="Pfam" id="PF00144">
    <property type="entry name" value="Beta-lactamase"/>
    <property type="match status" value="1"/>
</dbReference>
<accession>A0AAJ0D932</accession>
<sequence>MRQPAKALLFSVSFGISAALKQACPLNAPQYLIPDSLSTEPEFQAAAKQFDSTIDEYVKKGLYEGLTFSAGVFSTTSEDLLWQYHHASPGLKNSTQGGKDVDADSIYRIGSISKMLTMYLLLIKDGDRSFNEPITKYLPALTEYASQSSQLVSPWDEVTIGDLAGQMAGLSRDYGLGDLAVPANSLLGVPPAIAKAFPQLPDDEIPICNYVLADGTLEVCTEDEYLKGVATEAPIFDTAYTPVYSNEAFALLGLALENITGLSFETAGAFYSSTNDFKVIGQAILSNKLIPKTMTNRWLKPTSFVEDYSQGVGRPWEIFRRKINGASVEIYVKGGDCEWHNCSALGSEIVLTSLGGVYHTFFALVPTYSIGFSIFTADDEGGAGDGLHDEAGIANVVMDKLLTALDNIAKKQTLARFGGQYTLPSSNSSITIGSDSTNTGLLVTAWVNNGVDLWGWLDSVQPNLVLRIMPNQLNAGVDVDELTIGNVPFGQMVFDIDNDGKASAVEVRSLRTTLQKQS</sequence>
<evidence type="ECO:0000259" key="3">
    <source>
        <dbReference type="Pfam" id="PF26335"/>
    </source>
</evidence>
<feature type="chain" id="PRO_5042460855" description="Beta-lactamase-related domain-containing protein" evidence="1">
    <location>
        <begin position="20"/>
        <end position="518"/>
    </location>
</feature>
<dbReference type="AlphaFoldDB" id="A0AAJ0D932"/>
<dbReference type="InterPro" id="IPR051478">
    <property type="entry name" value="Beta-lactamase-like_AB/R"/>
</dbReference>
<protein>
    <recommendedName>
        <fullName evidence="6">Beta-lactamase-related domain-containing protein</fullName>
    </recommendedName>
</protein>
<dbReference type="SUPFAM" id="SSF56601">
    <property type="entry name" value="beta-lactamase/transpeptidase-like"/>
    <property type="match status" value="1"/>
</dbReference>
<dbReference type="Proteomes" id="UP001271007">
    <property type="component" value="Unassembled WGS sequence"/>
</dbReference>
<keyword evidence="1" id="KW-0732">Signal</keyword>
<feature type="domain" description="Beta-lactamase-related" evidence="2">
    <location>
        <begin position="93"/>
        <end position="266"/>
    </location>
</feature>
<evidence type="ECO:0000313" key="4">
    <source>
        <dbReference type="EMBL" id="KAK3049485.1"/>
    </source>
</evidence>
<feature type="domain" description="Beta-lactamase-like ARB-00930-like C-terminal" evidence="3">
    <location>
        <begin position="477"/>
        <end position="517"/>
    </location>
</feature>